<evidence type="ECO:0000313" key="3">
    <source>
        <dbReference type="EMBL" id="TKV56357.1"/>
    </source>
</evidence>
<keyword evidence="4" id="KW-1185">Reference proteome</keyword>
<evidence type="ECO:0000313" key="4">
    <source>
        <dbReference type="Proteomes" id="UP000306985"/>
    </source>
</evidence>
<feature type="domain" description="Flavoprotein" evidence="2">
    <location>
        <begin position="17"/>
        <end position="137"/>
    </location>
</feature>
<feature type="region of interest" description="Disordered" evidence="1">
    <location>
        <begin position="154"/>
        <end position="174"/>
    </location>
</feature>
<dbReference type="Gene3D" id="3.40.50.1950">
    <property type="entry name" value="Flavin prenyltransferase-like"/>
    <property type="match status" value="1"/>
</dbReference>
<dbReference type="InterPro" id="IPR036551">
    <property type="entry name" value="Flavin_trans-like"/>
</dbReference>
<gene>
    <name evidence="3" type="ORF">FDO65_20570</name>
</gene>
<evidence type="ECO:0000256" key="1">
    <source>
        <dbReference type="SAM" id="MobiDB-lite"/>
    </source>
</evidence>
<organism evidence="3 4">
    <name type="scientific">Nakamurella flava</name>
    <dbReference type="NCBI Taxonomy" id="2576308"/>
    <lineage>
        <taxon>Bacteria</taxon>
        <taxon>Bacillati</taxon>
        <taxon>Actinomycetota</taxon>
        <taxon>Actinomycetes</taxon>
        <taxon>Nakamurellales</taxon>
        <taxon>Nakamurellaceae</taxon>
        <taxon>Nakamurella</taxon>
    </lineage>
</organism>
<accession>A0A4U6Q900</accession>
<dbReference type="GO" id="GO:0004633">
    <property type="term" value="F:phosphopantothenoylcysteine decarboxylase activity"/>
    <property type="evidence" value="ECO:0007669"/>
    <property type="project" value="TreeGrafter"/>
</dbReference>
<dbReference type="AlphaFoldDB" id="A0A4U6Q900"/>
<protein>
    <submittedName>
        <fullName evidence="3">Flavoprotein</fullName>
    </submittedName>
</protein>
<name>A0A4U6Q900_9ACTN</name>
<sequence>MIAGDVGTDGPDLGVDRLLLVATGSVATGDLPFWATWLRTYRPELTVDIVLTRGAHRFVRPAALHGRVTGRVLDDTWPESETTARHVDFLEWAQAILIFPATFHYTARLALGLADSPSLLAAQCATVPVVLAPALPPGGTDSEAYRSHVRTLSARRTTRVVPPRPGVSTTTGRPDSWAPALVPDCLIEIARLRSELTGSPDATDRTRYPRSA</sequence>
<dbReference type="Proteomes" id="UP000306985">
    <property type="component" value="Unassembled WGS sequence"/>
</dbReference>
<dbReference type="GO" id="GO:0015937">
    <property type="term" value="P:coenzyme A biosynthetic process"/>
    <property type="evidence" value="ECO:0007669"/>
    <property type="project" value="TreeGrafter"/>
</dbReference>
<dbReference type="PANTHER" id="PTHR14359:SF6">
    <property type="entry name" value="PHOSPHOPANTOTHENOYLCYSTEINE DECARBOXYLASE"/>
    <property type="match status" value="1"/>
</dbReference>
<dbReference type="RefSeq" id="WP_137451626.1">
    <property type="nucleotide sequence ID" value="NZ_SZZH01000007.1"/>
</dbReference>
<dbReference type="Pfam" id="PF02441">
    <property type="entry name" value="Flavoprotein"/>
    <property type="match status" value="1"/>
</dbReference>
<dbReference type="PANTHER" id="PTHR14359">
    <property type="entry name" value="HOMO-OLIGOMERIC FLAVIN CONTAINING CYS DECARBOXYLASE FAMILY"/>
    <property type="match status" value="1"/>
</dbReference>
<reference evidence="3 4" key="1">
    <citation type="submission" date="2019-05" db="EMBL/GenBank/DDBJ databases">
        <title>Nakamurella sp. N5BH11, whole genome shotgun sequence.</title>
        <authorList>
            <person name="Tuo L."/>
        </authorList>
    </citation>
    <scope>NUCLEOTIDE SEQUENCE [LARGE SCALE GENOMIC DNA]</scope>
    <source>
        <strain evidence="3 4">N5BH11</strain>
    </source>
</reference>
<dbReference type="OrthoDB" id="4578483at2"/>
<dbReference type="GO" id="GO:0071513">
    <property type="term" value="C:phosphopantothenoylcysteine decarboxylase complex"/>
    <property type="evidence" value="ECO:0007669"/>
    <property type="project" value="TreeGrafter"/>
</dbReference>
<evidence type="ECO:0000259" key="2">
    <source>
        <dbReference type="Pfam" id="PF02441"/>
    </source>
</evidence>
<proteinExistence type="predicted"/>
<dbReference type="InterPro" id="IPR003382">
    <property type="entry name" value="Flavoprotein"/>
</dbReference>
<dbReference type="GO" id="GO:0010181">
    <property type="term" value="F:FMN binding"/>
    <property type="evidence" value="ECO:0007669"/>
    <property type="project" value="TreeGrafter"/>
</dbReference>
<dbReference type="EMBL" id="SZZH01000007">
    <property type="protein sequence ID" value="TKV56357.1"/>
    <property type="molecule type" value="Genomic_DNA"/>
</dbReference>
<comment type="caution">
    <text evidence="3">The sequence shown here is derived from an EMBL/GenBank/DDBJ whole genome shotgun (WGS) entry which is preliminary data.</text>
</comment>
<dbReference type="SUPFAM" id="SSF52507">
    <property type="entry name" value="Homo-oligomeric flavin-containing Cys decarboxylases, HFCD"/>
    <property type="match status" value="1"/>
</dbReference>